<organism evidence="1 2">
    <name type="scientific">Saccharothrix coeruleofusca</name>
    <dbReference type="NCBI Taxonomy" id="33919"/>
    <lineage>
        <taxon>Bacteria</taxon>
        <taxon>Bacillati</taxon>
        <taxon>Actinomycetota</taxon>
        <taxon>Actinomycetes</taxon>
        <taxon>Pseudonocardiales</taxon>
        <taxon>Pseudonocardiaceae</taxon>
        <taxon>Saccharothrix</taxon>
    </lineage>
</organism>
<dbReference type="EMBL" id="BMRG01000006">
    <property type="protein sequence ID" value="GGP60784.1"/>
    <property type="molecule type" value="Genomic_DNA"/>
</dbReference>
<reference evidence="1" key="1">
    <citation type="journal article" date="2014" name="Int. J. Syst. Evol. Microbiol.">
        <title>Complete genome sequence of Corynebacterium casei LMG S-19264T (=DSM 44701T), isolated from a smear-ripened cheese.</title>
        <authorList>
            <consortium name="US DOE Joint Genome Institute (JGI-PGF)"/>
            <person name="Walter F."/>
            <person name="Albersmeier A."/>
            <person name="Kalinowski J."/>
            <person name="Ruckert C."/>
        </authorList>
    </citation>
    <scope>NUCLEOTIDE SEQUENCE</scope>
    <source>
        <strain evidence="1">JCM 3313</strain>
    </source>
</reference>
<proteinExistence type="predicted"/>
<reference evidence="1" key="2">
    <citation type="submission" date="2020-09" db="EMBL/GenBank/DDBJ databases">
        <authorList>
            <person name="Sun Q."/>
            <person name="Ohkuma M."/>
        </authorList>
    </citation>
    <scope>NUCLEOTIDE SEQUENCE</scope>
    <source>
        <strain evidence="1">JCM 3313</strain>
    </source>
</reference>
<name>A0A918AR57_9PSEU</name>
<sequence length="75" mass="8180">MRRQVLPGGTERAGNYYPAWPPALVRGQVLPEGRPEAGNYYRWTRKCGSGCVNARFVVSERATRGGDTPDTPATG</sequence>
<keyword evidence="2" id="KW-1185">Reference proteome</keyword>
<dbReference type="AlphaFoldDB" id="A0A918AR57"/>
<protein>
    <submittedName>
        <fullName evidence="1">Uncharacterized protein</fullName>
    </submittedName>
</protein>
<comment type="caution">
    <text evidence="1">The sequence shown here is derived from an EMBL/GenBank/DDBJ whole genome shotgun (WGS) entry which is preliminary data.</text>
</comment>
<evidence type="ECO:0000313" key="2">
    <source>
        <dbReference type="Proteomes" id="UP000639606"/>
    </source>
</evidence>
<dbReference type="Proteomes" id="UP000639606">
    <property type="component" value="Unassembled WGS sequence"/>
</dbReference>
<gene>
    <name evidence="1" type="ORF">GCM10010185_36570</name>
</gene>
<accession>A0A918AR57</accession>
<evidence type="ECO:0000313" key="1">
    <source>
        <dbReference type="EMBL" id="GGP60784.1"/>
    </source>
</evidence>